<proteinExistence type="predicted"/>
<dbReference type="EMBL" id="JAGQLF010000010">
    <property type="protein sequence ID" value="MCA9386660.1"/>
    <property type="molecule type" value="Genomic_DNA"/>
</dbReference>
<sequence length="147" mass="15876">MIQKKGFTLIELMIAMFIIGVLIALSVFAIQLVQSSVRNTQRIDVLNTANLWFSSYHIDNRTYPAQSEIDLTPDAITYTKGGVTEVIVELSGATSGANSTSTSSTRYCYQQTGGVSGATFKLALELENGNIKEVGNAAADCTNWLSL</sequence>
<dbReference type="Proteomes" id="UP000714915">
    <property type="component" value="Unassembled WGS sequence"/>
</dbReference>
<keyword evidence="1" id="KW-0472">Membrane</keyword>
<dbReference type="PROSITE" id="PS00409">
    <property type="entry name" value="PROKAR_NTER_METHYL"/>
    <property type="match status" value="1"/>
</dbReference>
<dbReference type="InterPro" id="IPR012902">
    <property type="entry name" value="N_methyl_site"/>
</dbReference>
<dbReference type="NCBIfam" id="TIGR02532">
    <property type="entry name" value="IV_pilin_GFxxxE"/>
    <property type="match status" value="1"/>
</dbReference>
<dbReference type="SUPFAM" id="SSF54523">
    <property type="entry name" value="Pili subunits"/>
    <property type="match status" value="1"/>
</dbReference>
<dbReference type="Gene3D" id="3.30.700.10">
    <property type="entry name" value="Glycoprotein, Type 4 Pilin"/>
    <property type="match status" value="1"/>
</dbReference>
<protein>
    <submittedName>
        <fullName evidence="2">Type II secretion system protein</fullName>
    </submittedName>
</protein>
<dbReference type="AlphaFoldDB" id="A0A955L9K3"/>
<evidence type="ECO:0000313" key="3">
    <source>
        <dbReference type="Proteomes" id="UP000714915"/>
    </source>
</evidence>
<reference evidence="2" key="2">
    <citation type="journal article" date="2021" name="Microbiome">
        <title>Successional dynamics and alternative stable states in a saline activated sludge microbial community over 9 years.</title>
        <authorList>
            <person name="Wang Y."/>
            <person name="Ye J."/>
            <person name="Ju F."/>
            <person name="Liu L."/>
            <person name="Boyd J.A."/>
            <person name="Deng Y."/>
            <person name="Parks D.H."/>
            <person name="Jiang X."/>
            <person name="Yin X."/>
            <person name="Woodcroft B.J."/>
            <person name="Tyson G.W."/>
            <person name="Hugenholtz P."/>
            <person name="Polz M.F."/>
            <person name="Zhang T."/>
        </authorList>
    </citation>
    <scope>NUCLEOTIDE SEQUENCE</scope>
    <source>
        <strain evidence="2">HKST-UBA09</strain>
    </source>
</reference>
<gene>
    <name evidence="2" type="ORF">KC669_01355</name>
</gene>
<evidence type="ECO:0000256" key="1">
    <source>
        <dbReference type="SAM" id="Phobius"/>
    </source>
</evidence>
<keyword evidence="1" id="KW-1133">Transmembrane helix</keyword>
<dbReference type="InterPro" id="IPR045584">
    <property type="entry name" value="Pilin-like"/>
</dbReference>
<keyword evidence="1" id="KW-0812">Transmembrane</keyword>
<accession>A0A955L9K3</accession>
<dbReference type="Pfam" id="PF07963">
    <property type="entry name" value="N_methyl"/>
    <property type="match status" value="1"/>
</dbReference>
<reference evidence="2" key="1">
    <citation type="submission" date="2020-04" db="EMBL/GenBank/DDBJ databases">
        <authorList>
            <person name="Zhang T."/>
        </authorList>
    </citation>
    <scope>NUCLEOTIDE SEQUENCE</scope>
    <source>
        <strain evidence="2">HKST-UBA09</strain>
    </source>
</reference>
<evidence type="ECO:0000313" key="2">
    <source>
        <dbReference type="EMBL" id="MCA9386660.1"/>
    </source>
</evidence>
<comment type="caution">
    <text evidence="2">The sequence shown here is derived from an EMBL/GenBank/DDBJ whole genome shotgun (WGS) entry which is preliminary data.</text>
</comment>
<organism evidence="2 3">
    <name type="scientific">Candidatus Dojkabacteria bacterium</name>
    <dbReference type="NCBI Taxonomy" id="2099670"/>
    <lineage>
        <taxon>Bacteria</taxon>
        <taxon>Candidatus Dojkabacteria</taxon>
    </lineage>
</organism>
<name>A0A955L9K3_9BACT</name>
<feature type="transmembrane region" description="Helical" evidence="1">
    <location>
        <begin position="12"/>
        <end position="33"/>
    </location>
</feature>